<evidence type="ECO:0000313" key="10">
    <source>
        <dbReference type="EMBL" id="QNO14410.1"/>
    </source>
</evidence>
<feature type="domain" description="CBS" evidence="9">
    <location>
        <begin position="73"/>
        <end position="129"/>
    </location>
</feature>
<dbReference type="InterPro" id="IPR028979">
    <property type="entry name" value="Ser_kin/Pase_Hpr-like_N_sf"/>
</dbReference>
<dbReference type="InterPro" id="IPR010766">
    <property type="entry name" value="DRTGG"/>
</dbReference>
<keyword evidence="11" id="KW-1185">Reference proteome</keyword>
<dbReference type="SUPFAM" id="SSF64182">
    <property type="entry name" value="DHH phosphoesterases"/>
    <property type="match status" value="1"/>
</dbReference>
<dbReference type="FunFam" id="3.90.1640.10:FF:000001">
    <property type="entry name" value="Probable manganese-dependent inorganic pyrophosphatase"/>
    <property type="match status" value="1"/>
</dbReference>
<dbReference type="PANTHER" id="PTHR12112">
    <property type="entry name" value="BNIP - RELATED"/>
    <property type="match status" value="1"/>
</dbReference>
<keyword evidence="4 10" id="KW-0378">Hydrolase</keyword>
<dbReference type="EC" id="3.6.1.1" evidence="2"/>
<dbReference type="Pfam" id="PF01368">
    <property type="entry name" value="DHH"/>
    <property type="match status" value="1"/>
</dbReference>
<evidence type="ECO:0000256" key="3">
    <source>
        <dbReference type="ARBA" id="ARBA00022723"/>
    </source>
</evidence>
<comment type="cofactor">
    <cofactor evidence="1">
        <name>Mn(2+)</name>
        <dbReference type="ChEBI" id="CHEBI:29035"/>
    </cofactor>
</comment>
<proteinExistence type="predicted"/>
<dbReference type="Gene3D" id="3.40.1390.20">
    <property type="entry name" value="HprK N-terminal domain-like"/>
    <property type="match status" value="1"/>
</dbReference>
<protein>
    <recommendedName>
        <fullName evidence="2">inorganic diphosphatase</fullName>
        <ecNumber evidence="2">3.6.1.1</ecNumber>
    </recommendedName>
    <alternativeName>
        <fullName evidence="6">Pyrophosphate phospho-hydrolase</fullName>
    </alternativeName>
</protein>
<dbReference type="AlphaFoldDB" id="A0A7G9W6U8"/>
<name>A0A7G9W6U8_ALKCA</name>
<dbReference type="InterPro" id="IPR004097">
    <property type="entry name" value="DHHA2"/>
</dbReference>
<keyword evidence="5" id="KW-0464">Manganese</keyword>
<dbReference type="GO" id="GO:0046872">
    <property type="term" value="F:metal ion binding"/>
    <property type="evidence" value="ECO:0007669"/>
    <property type="project" value="UniProtKB-KW"/>
</dbReference>
<dbReference type="GO" id="GO:0005737">
    <property type="term" value="C:cytoplasm"/>
    <property type="evidence" value="ECO:0007669"/>
    <property type="project" value="InterPro"/>
</dbReference>
<keyword evidence="3" id="KW-0479">Metal-binding</keyword>
<dbReference type="InterPro" id="IPR001667">
    <property type="entry name" value="DDH_dom"/>
</dbReference>
<dbReference type="EMBL" id="CP058559">
    <property type="protein sequence ID" value="QNO14410.1"/>
    <property type="molecule type" value="Genomic_DNA"/>
</dbReference>
<evidence type="ECO:0000256" key="8">
    <source>
        <dbReference type="PROSITE-ProRule" id="PRU00703"/>
    </source>
</evidence>
<dbReference type="PANTHER" id="PTHR12112:SF22">
    <property type="entry name" value="MANGANESE-DEPENDENT INORGANIC PYROPHOSPHATASE-RELATED"/>
    <property type="match status" value="1"/>
</dbReference>
<gene>
    <name evidence="10" type="ORF">HYG86_06305</name>
</gene>
<dbReference type="InterPro" id="IPR000644">
    <property type="entry name" value="CBS_dom"/>
</dbReference>
<dbReference type="InterPro" id="IPR038763">
    <property type="entry name" value="DHH_sf"/>
</dbReference>
<keyword evidence="8" id="KW-0129">CBS domain</keyword>
<dbReference type="Gene3D" id="3.90.1640.10">
    <property type="entry name" value="inorganic pyrophosphatase (n-terminal core)"/>
    <property type="match status" value="2"/>
</dbReference>
<evidence type="ECO:0000256" key="5">
    <source>
        <dbReference type="ARBA" id="ARBA00023211"/>
    </source>
</evidence>
<dbReference type="SMART" id="SM00116">
    <property type="entry name" value="CBS"/>
    <property type="match status" value="2"/>
</dbReference>
<dbReference type="Pfam" id="PF07085">
    <property type="entry name" value="DRTGG"/>
    <property type="match status" value="1"/>
</dbReference>
<evidence type="ECO:0000256" key="6">
    <source>
        <dbReference type="ARBA" id="ARBA00032535"/>
    </source>
</evidence>
<dbReference type="Pfam" id="PF02833">
    <property type="entry name" value="DHHA2"/>
    <property type="match status" value="1"/>
</dbReference>
<dbReference type="RefSeq" id="WP_213168077.1">
    <property type="nucleotide sequence ID" value="NZ_CP058559.1"/>
</dbReference>
<organism evidence="10 11">
    <name type="scientific">Alkalicella caledoniensis</name>
    <dbReference type="NCBI Taxonomy" id="2731377"/>
    <lineage>
        <taxon>Bacteria</taxon>
        <taxon>Bacillati</taxon>
        <taxon>Bacillota</taxon>
        <taxon>Clostridia</taxon>
        <taxon>Eubacteriales</taxon>
        <taxon>Proteinivoracaceae</taxon>
        <taxon>Alkalicella</taxon>
    </lineage>
</organism>
<dbReference type="NCBIfam" id="NF011442">
    <property type="entry name" value="PRK14869.1-4"/>
    <property type="match status" value="1"/>
</dbReference>
<dbReference type="Gene3D" id="3.10.310.20">
    <property type="entry name" value="DHHA2 domain"/>
    <property type="match status" value="1"/>
</dbReference>
<dbReference type="Pfam" id="PF00571">
    <property type="entry name" value="CBS"/>
    <property type="match status" value="1"/>
</dbReference>
<dbReference type="GO" id="GO:0004427">
    <property type="term" value="F:inorganic diphosphate phosphatase activity"/>
    <property type="evidence" value="ECO:0007669"/>
    <property type="project" value="UniProtKB-EC"/>
</dbReference>
<dbReference type="InterPro" id="IPR038222">
    <property type="entry name" value="DHHA2_dom_sf"/>
</dbReference>
<evidence type="ECO:0000259" key="9">
    <source>
        <dbReference type="PROSITE" id="PS51371"/>
    </source>
</evidence>
<dbReference type="KEGG" id="acae:HYG86_06305"/>
<evidence type="ECO:0000256" key="1">
    <source>
        <dbReference type="ARBA" id="ARBA00001936"/>
    </source>
</evidence>
<accession>A0A7G9W6U8</accession>
<dbReference type="NCBIfam" id="NF011443">
    <property type="entry name" value="PRK14869.1-5"/>
    <property type="match status" value="1"/>
</dbReference>
<evidence type="ECO:0000256" key="2">
    <source>
        <dbReference type="ARBA" id="ARBA00012146"/>
    </source>
</evidence>
<dbReference type="InterPro" id="IPR046342">
    <property type="entry name" value="CBS_dom_sf"/>
</dbReference>
<evidence type="ECO:0000256" key="4">
    <source>
        <dbReference type="ARBA" id="ARBA00022801"/>
    </source>
</evidence>
<evidence type="ECO:0000313" key="11">
    <source>
        <dbReference type="Proteomes" id="UP000516160"/>
    </source>
</evidence>
<reference evidence="10 11" key="1">
    <citation type="submission" date="2020-07" db="EMBL/GenBank/DDBJ databases">
        <title>Alkalicella. sp. LB2 genome.</title>
        <authorList>
            <person name="Postec A."/>
            <person name="Quemeneur M."/>
        </authorList>
    </citation>
    <scope>NUCLEOTIDE SEQUENCE [LARGE SCALE GENOMIC DNA]</scope>
    <source>
        <strain evidence="10 11">LB2</strain>
    </source>
</reference>
<dbReference type="SUPFAM" id="SSF54631">
    <property type="entry name" value="CBS-domain pair"/>
    <property type="match status" value="1"/>
</dbReference>
<dbReference type="PROSITE" id="PS51371">
    <property type="entry name" value="CBS"/>
    <property type="match status" value="2"/>
</dbReference>
<comment type="catalytic activity">
    <reaction evidence="7">
        <text>diphosphate + H2O = 2 phosphate + H(+)</text>
        <dbReference type="Rhea" id="RHEA:24576"/>
        <dbReference type="ChEBI" id="CHEBI:15377"/>
        <dbReference type="ChEBI" id="CHEBI:15378"/>
        <dbReference type="ChEBI" id="CHEBI:33019"/>
        <dbReference type="ChEBI" id="CHEBI:43474"/>
        <dbReference type="EC" id="3.6.1.1"/>
    </reaction>
</comment>
<dbReference type="SMART" id="SM01131">
    <property type="entry name" value="DHHA2"/>
    <property type="match status" value="1"/>
</dbReference>
<dbReference type="SUPFAM" id="SSF75138">
    <property type="entry name" value="HprK N-terminal domain-like"/>
    <property type="match status" value="1"/>
</dbReference>
<feature type="domain" description="CBS" evidence="9">
    <location>
        <begin position="250"/>
        <end position="306"/>
    </location>
</feature>
<sequence length="541" mass="59690">MKKEIIILGHKNPDTDSVASAISYSALKNKLGQSSVPKVCSAITGEAKHVLELLDIEAPKLLETMELRAIDIMNTEHPSLWEGESLKNIGFAMEQNRVKTIPLVDTEGVIKGIITAGDFAKLYLQEIYSGEIISAPIRLEKIRTTLNGIIYSGDSDERISGRILVGAMSVEKLLENLEVTDILIVGDRENCHLAALEHGINGLIITGGVKPTEKVLEMAKVKNTPVIGFNGDTFTAARLISLSRSGKNIMTKNPLTLDINSTVTEIKDMFAQKGFRSFPVVDDEGKLLGIVTKGEILNSKPKKIILVDHNERSQSVEGLEWGEVIEIIDHHRLGDIQTTKPIYINCKPVGSTATLVAEMYQQHNITPNKKIASLMLAAILSDTVILKSPTTTDQDRDAAKYLSTVSELSIKEFGKSIYSWSNNLDNITPFEMLTLDLKEFSFLKGKMAIGQFETTDSETVLKLRSELIKEMERMIRKRNLDHVLLAITNIVEGDSYLLSVGNLKSYINQAFGAPENEIHKLNGVMSRKLQIVPPLSGVLNS</sequence>
<dbReference type="Proteomes" id="UP000516160">
    <property type="component" value="Chromosome"/>
</dbReference>
<evidence type="ECO:0000256" key="7">
    <source>
        <dbReference type="ARBA" id="ARBA00047820"/>
    </source>
</evidence>